<feature type="domain" description="DUF2087" evidence="1">
    <location>
        <begin position="170"/>
        <end position="238"/>
    </location>
</feature>
<dbReference type="RefSeq" id="WP_130843510.1">
    <property type="nucleotide sequence ID" value="NZ_BJDY01000002.1"/>
</dbReference>
<name>A0A660E4T2_9LACO</name>
<organism evidence="2 3">
    <name type="scientific">Lactiplantibacillus mudanjiangensis</name>
    <dbReference type="NCBI Taxonomy" id="1296538"/>
    <lineage>
        <taxon>Bacteria</taxon>
        <taxon>Bacillati</taxon>
        <taxon>Bacillota</taxon>
        <taxon>Bacilli</taxon>
        <taxon>Lactobacillales</taxon>
        <taxon>Lactobacillaceae</taxon>
        <taxon>Lactiplantibacillus</taxon>
    </lineage>
</organism>
<dbReference type="AlphaFoldDB" id="A0A660E4T2"/>
<dbReference type="EMBL" id="UYIG01000079">
    <property type="protein sequence ID" value="VDG27954.1"/>
    <property type="molecule type" value="Genomic_DNA"/>
</dbReference>
<gene>
    <name evidence="2" type="ORF">MUDAN_MDHGFNIF_02765</name>
</gene>
<keyword evidence="3" id="KW-1185">Reference proteome</keyword>
<sequence>MDLAKLSLTDLQRGWQMQANERQCNYCAANWVAETPVSEIEQHLQTVHGGNLNQLIHLNSRYNTLTAKQQDLLTAFATGIKDQDLAKQLQVAAATIRHQKFTFREKAKQAKLYLAIYEQVFGESAQQLVSDPLIDIPEQPRQPDDRWLITESEAAQTLQHYFDFTTDPLRLIRLPKKQKSIIIVLTRIIDEIPVNQPLTEPALNELLKPIYFDYVTVRRYLIEYGFLSRRADGSQYWRPANNRKEN</sequence>
<dbReference type="Pfam" id="PF09860">
    <property type="entry name" value="DUF2087"/>
    <property type="match status" value="1"/>
</dbReference>
<evidence type="ECO:0000259" key="1">
    <source>
        <dbReference type="Pfam" id="PF09860"/>
    </source>
</evidence>
<dbReference type="Proteomes" id="UP000289996">
    <property type="component" value="Unassembled WGS sequence"/>
</dbReference>
<proteinExistence type="predicted"/>
<evidence type="ECO:0000313" key="3">
    <source>
        <dbReference type="Proteomes" id="UP000289996"/>
    </source>
</evidence>
<accession>A0A660E4T2</accession>
<evidence type="ECO:0000313" key="2">
    <source>
        <dbReference type="EMBL" id="VDG27954.1"/>
    </source>
</evidence>
<protein>
    <submittedName>
        <fullName evidence="2">Transcriptional regulator [Lactobacillus pentosus]</fullName>
    </submittedName>
</protein>
<dbReference type="InterPro" id="IPR018656">
    <property type="entry name" value="DUF2087"/>
</dbReference>
<dbReference type="OrthoDB" id="9789954at2"/>
<reference evidence="2 3" key="1">
    <citation type="submission" date="2018-11" db="EMBL/GenBank/DDBJ databases">
        <authorList>
            <person name="Wuyts S."/>
        </authorList>
    </citation>
    <scope>NUCLEOTIDE SEQUENCE [LARGE SCALE GENOMIC DNA]</scope>
    <source>
        <strain evidence="2">Lactobacillus mudanjiangensis AMBF249</strain>
    </source>
</reference>